<evidence type="ECO:0000259" key="6">
    <source>
        <dbReference type="Pfam" id="PF01494"/>
    </source>
</evidence>
<keyword evidence="4" id="KW-0274">FAD</keyword>
<dbReference type="InterPro" id="IPR012941">
    <property type="entry name" value="Phe_hydrox_C_dim_dom"/>
</dbReference>
<dbReference type="InterPro" id="IPR036249">
    <property type="entry name" value="Thioredoxin-like_sf"/>
</dbReference>
<dbReference type="Pfam" id="PF07976">
    <property type="entry name" value="Phe_hydrox_dim"/>
    <property type="match status" value="1"/>
</dbReference>
<keyword evidence="9" id="KW-1185">Reference proteome</keyword>
<dbReference type="OrthoDB" id="2690153at2759"/>
<dbReference type="PRINTS" id="PR00420">
    <property type="entry name" value="RNGMNOXGNASE"/>
</dbReference>
<evidence type="ECO:0000313" key="9">
    <source>
        <dbReference type="Proteomes" id="UP000559256"/>
    </source>
</evidence>
<dbReference type="InterPro" id="IPR036188">
    <property type="entry name" value="FAD/NAD-bd_sf"/>
</dbReference>
<comment type="caution">
    <text evidence="8">The sequence shown here is derived from an EMBL/GenBank/DDBJ whole genome shotgun (WGS) entry which is preliminary data.</text>
</comment>
<dbReference type="Proteomes" id="UP000559256">
    <property type="component" value="Unassembled WGS sequence"/>
</dbReference>
<dbReference type="InterPro" id="IPR050641">
    <property type="entry name" value="RIFMO-like"/>
</dbReference>
<dbReference type="SUPFAM" id="SSF51905">
    <property type="entry name" value="FAD/NAD(P)-binding domain"/>
    <property type="match status" value="1"/>
</dbReference>
<dbReference type="AlphaFoldDB" id="A0A8H5FIQ1"/>
<dbReference type="GO" id="GO:0071949">
    <property type="term" value="F:FAD binding"/>
    <property type="evidence" value="ECO:0007669"/>
    <property type="project" value="InterPro"/>
</dbReference>
<reference evidence="8 9" key="1">
    <citation type="journal article" date="2020" name="ISME J.">
        <title>Uncovering the hidden diversity of litter-decomposition mechanisms in mushroom-forming fungi.</title>
        <authorList>
            <person name="Floudas D."/>
            <person name="Bentzer J."/>
            <person name="Ahren D."/>
            <person name="Johansson T."/>
            <person name="Persson P."/>
            <person name="Tunlid A."/>
        </authorList>
    </citation>
    <scope>NUCLEOTIDE SEQUENCE [LARGE SCALE GENOMIC DNA]</scope>
    <source>
        <strain evidence="8 9">CBS 291.85</strain>
    </source>
</reference>
<accession>A0A8H5FIQ1</accession>
<dbReference type="PANTHER" id="PTHR43004:SF19">
    <property type="entry name" value="BINDING MONOOXYGENASE, PUTATIVE (JCVI)-RELATED"/>
    <property type="match status" value="1"/>
</dbReference>
<evidence type="ECO:0008006" key="10">
    <source>
        <dbReference type="Google" id="ProtNLM"/>
    </source>
</evidence>
<name>A0A8H5FIQ1_9AGAR</name>
<dbReference type="Gene3D" id="3.50.50.60">
    <property type="entry name" value="FAD/NAD(P)-binding domain"/>
    <property type="match status" value="1"/>
</dbReference>
<evidence type="ECO:0000313" key="8">
    <source>
        <dbReference type="EMBL" id="KAF5338052.1"/>
    </source>
</evidence>
<evidence type="ECO:0000256" key="3">
    <source>
        <dbReference type="ARBA" id="ARBA00022630"/>
    </source>
</evidence>
<keyword evidence="5" id="KW-0560">Oxidoreductase</keyword>
<dbReference type="GO" id="GO:0016709">
    <property type="term" value="F:oxidoreductase activity, acting on paired donors, with incorporation or reduction of molecular oxygen, NAD(P)H as one donor, and incorporation of one atom of oxygen"/>
    <property type="evidence" value="ECO:0007669"/>
    <property type="project" value="UniProtKB-ARBA"/>
</dbReference>
<comment type="similarity">
    <text evidence="2">Belongs to the PheA/TfdB FAD monooxygenase family.</text>
</comment>
<dbReference type="PANTHER" id="PTHR43004">
    <property type="entry name" value="TRK SYSTEM POTASSIUM UPTAKE PROTEIN"/>
    <property type="match status" value="1"/>
</dbReference>
<proteinExistence type="inferred from homology"/>
<evidence type="ECO:0000256" key="2">
    <source>
        <dbReference type="ARBA" id="ARBA00007801"/>
    </source>
</evidence>
<feature type="domain" description="FAD-binding" evidence="6">
    <location>
        <begin position="4"/>
        <end position="360"/>
    </location>
</feature>
<evidence type="ECO:0000259" key="7">
    <source>
        <dbReference type="Pfam" id="PF07976"/>
    </source>
</evidence>
<dbReference type="SUPFAM" id="SSF52833">
    <property type="entry name" value="Thioredoxin-like"/>
    <property type="match status" value="1"/>
</dbReference>
<evidence type="ECO:0000256" key="1">
    <source>
        <dbReference type="ARBA" id="ARBA00001974"/>
    </source>
</evidence>
<evidence type="ECO:0000256" key="4">
    <source>
        <dbReference type="ARBA" id="ARBA00022827"/>
    </source>
</evidence>
<dbReference type="Gene3D" id="3.40.30.20">
    <property type="match status" value="1"/>
</dbReference>
<feature type="domain" description="Phenol hydroxylase-like C-terminal dimerisation" evidence="7">
    <location>
        <begin position="504"/>
        <end position="572"/>
    </location>
</feature>
<dbReference type="Gene3D" id="3.30.70.2450">
    <property type="match status" value="1"/>
</dbReference>
<dbReference type="InterPro" id="IPR002938">
    <property type="entry name" value="FAD-bd"/>
</dbReference>
<dbReference type="Pfam" id="PF01494">
    <property type="entry name" value="FAD_binding_3"/>
    <property type="match status" value="1"/>
</dbReference>
<dbReference type="InterPro" id="IPR038220">
    <property type="entry name" value="PHOX_C_sf"/>
</dbReference>
<sequence>MAPPVLIVGAGPSGLILALSLLRNDVPVRIIEKKLEYSIGQKGAGIQPRTLEMFKFLGILPEMLKEATRLPKMEHWSSPQGKEPISVGDFGLNVEDTPAKPYHNMVAIGQDVQEGILRSVIEKGYGVHVELGSELRSFEQHEDHVTTSIAKVGKGGDGDAVVEEVEVSYLVGCDGARSVVRKQLGLIFVGDTPSIPASLLGDIHIVKGLDNSCMRMWGQMTGKAVLLRPYTIEKPDNRFFFIIGGPGIDAEKLLASREEFISTFYEITGRTDIEFGEMISQAVYRPNTRMVNKFGEGRVFVAGDSAHVHSPSGAQGLNSSFADSINLAWKIALVHKNLSPPTILETYSKERLPVIATMLNKTTELFKKSLVNGGVPRGLDRGYEFRQLGVNYRGSSLVLDERSEAEAGNKLGDGELIDYYRAGEDGSVRAGDRAPDAPELLSLDPSVTTESSSGQATIMTRFFDIFKPQKHTVLVFCGSGHDDVQDLIQDLSGYPAGTVQTVLIHPQDAKHGSGPEKSLKVDYALVDQGGYAYKHYLVDEAKGGVVIVRPDGWIGGLVNDVAGVKRYFGKIFV</sequence>
<gene>
    <name evidence="8" type="ORF">D9758_014255</name>
</gene>
<keyword evidence="3" id="KW-0285">Flavoprotein</keyword>
<dbReference type="EMBL" id="JAACJM010000201">
    <property type="protein sequence ID" value="KAF5338052.1"/>
    <property type="molecule type" value="Genomic_DNA"/>
</dbReference>
<organism evidence="8 9">
    <name type="scientific">Tetrapyrgos nigripes</name>
    <dbReference type="NCBI Taxonomy" id="182062"/>
    <lineage>
        <taxon>Eukaryota</taxon>
        <taxon>Fungi</taxon>
        <taxon>Dikarya</taxon>
        <taxon>Basidiomycota</taxon>
        <taxon>Agaricomycotina</taxon>
        <taxon>Agaricomycetes</taxon>
        <taxon>Agaricomycetidae</taxon>
        <taxon>Agaricales</taxon>
        <taxon>Marasmiineae</taxon>
        <taxon>Marasmiaceae</taxon>
        <taxon>Tetrapyrgos</taxon>
    </lineage>
</organism>
<protein>
    <recommendedName>
        <fullName evidence="10">FAD-binding domain-containing protein</fullName>
    </recommendedName>
</protein>
<comment type="cofactor">
    <cofactor evidence="1">
        <name>FAD</name>
        <dbReference type="ChEBI" id="CHEBI:57692"/>
    </cofactor>
</comment>
<evidence type="ECO:0000256" key="5">
    <source>
        <dbReference type="ARBA" id="ARBA00023002"/>
    </source>
</evidence>